<evidence type="ECO:0000256" key="2">
    <source>
        <dbReference type="ARBA" id="ARBA00023125"/>
    </source>
</evidence>
<gene>
    <name evidence="5" type="ORF">FVF75_06400</name>
</gene>
<proteinExistence type="predicted"/>
<accession>A0A5D0RN21</accession>
<dbReference type="InterPro" id="IPR036693">
    <property type="entry name" value="TF_LuxR_autoind-bd_dom_sf"/>
</dbReference>
<dbReference type="SMART" id="SM00421">
    <property type="entry name" value="HTH_LUXR"/>
    <property type="match status" value="1"/>
</dbReference>
<dbReference type="Pfam" id="PF03472">
    <property type="entry name" value="Autoind_bind"/>
    <property type="match status" value="1"/>
</dbReference>
<dbReference type="Proteomes" id="UP000322080">
    <property type="component" value="Unassembled WGS sequence"/>
</dbReference>
<evidence type="ECO:0000313" key="5">
    <source>
        <dbReference type="EMBL" id="TYB82346.1"/>
    </source>
</evidence>
<evidence type="ECO:0000256" key="3">
    <source>
        <dbReference type="ARBA" id="ARBA00023163"/>
    </source>
</evidence>
<keyword evidence="2" id="KW-0238">DNA-binding</keyword>
<dbReference type="SUPFAM" id="SSF75516">
    <property type="entry name" value="Pheromone-binding domain of LuxR-like quorum-sensing transcription factors"/>
    <property type="match status" value="1"/>
</dbReference>
<feature type="domain" description="HTH luxR-type" evidence="4">
    <location>
        <begin position="140"/>
        <end position="197"/>
    </location>
</feature>
<dbReference type="Gene3D" id="3.30.450.80">
    <property type="entry name" value="Transcription factor LuxR-like, autoinducer-binding domain"/>
    <property type="match status" value="1"/>
</dbReference>
<sequence length="203" mass="22446">MGRNQIIDSLLVELDGQAPSGYFLALHIRFAAPLMMFQTYDPVWSDHYTRNAYALRDPIVAWGISRTGPTRWSEIDLPDPFGIMAEAREYGLVFGVCVSCGPMTSRTIASLARSDREFTDQEIAEISGVVLKLHNESKPPDHMTDAEIEALKVVASGERYAAGAARLGISESALKARLAAARRKLFARTSAEAIQRAKDYRLL</sequence>
<dbReference type="RefSeq" id="WP_148377110.1">
    <property type="nucleotide sequence ID" value="NZ_VSIY01000004.1"/>
</dbReference>
<organism evidence="5 6">
    <name type="scientific">Maritimibacter fusiformis</name>
    <dbReference type="NCBI Taxonomy" id="2603819"/>
    <lineage>
        <taxon>Bacteria</taxon>
        <taxon>Pseudomonadati</taxon>
        <taxon>Pseudomonadota</taxon>
        <taxon>Alphaproteobacteria</taxon>
        <taxon>Rhodobacterales</taxon>
        <taxon>Roseobacteraceae</taxon>
        <taxon>Maritimibacter</taxon>
    </lineage>
</organism>
<dbReference type="InterPro" id="IPR036388">
    <property type="entry name" value="WH-like_DNA-bd_sf"/>
</dbReference>
<dbReference type="InterPro" id="IPR000792">
    <property type="entry name" value="Tscrpt_reg_LuxR_C"/>
</dbReference>
<dbReference type="InterPro" id="IPR005143">
    <property type="entry name" value="TF_LuxR_autoind-bd_dom"/>
</dbReference>
<comment type="caution">
    <text evidence="5">The sequence shown here is derived from an EMBL/GenBank/DDBJ whole genome shotgun (WGS) entry which is preliminary data.</text>
</comment>
<dbReference type="InterPro" id="IPR016032">
    <property type="entry name" value="Sig_transdc_resp-reg_C-effctor"/>
</dbReference>
<dbReference type="SUPFAM" id="SSF46894">
    <property type="entry name" value="C-terminal effector domain of the bipartite response regulators"/>
    <property type="match status" value="1"/>
</dbReference>
<protein>
    <submittedName>
        <fullName evidence="5">LuxR family transcriptional regulator</fullName>
    </submittedName>
</protein>
<dbReference type="EMBL" id="VSIY01000004">
    <property type="protein sequence ID" value="TYB82346.1"/>
    <property type="molecule type" value="Genomic_DNA"/>
</dbReference>
<dbReference type="Gene3D" id="1.10.10.10">
    <property type="entry name" value="Winged helix-like DNA-binding domain superfamily/Winged helix DNA-binding domain"/>
    <property type="match status" value="1"/>
</dbReference>
<reference evidence="5 6" key="1">
    <citation type="submission" date="2019-08" db="EMBL/GenBank/DDBJ databases">
        <title>Identification of a novel species of the genus Boseongicola.</title>
        <authorList>
            <person name="Zhang X.-Q."/>
        </authorList>
    </citation>
    <scope>NUCLEOTIDE SEQUENCE [LARGE SCALE GENOMIC DNA]</scope>
    <source>
        <strain evidence="5 6">HY14</strain>
    </source>
</reference>
<keyword evidence="6" id="KW-1185">Reference proteome</keyword>
<dbReference type="GO" id="GO:0003677">
    <property type="term" value="F:DNA binding"/>
    <property type="evidence" value="ECO:0007669"/>
    <property type="project" value="UniProtKB-KW"/>
</dbReference>
<evidence type="ECO:0000313" key="6">
    <source>
        <dbReference type="Proteomes" id="UP000322080"/>
    </source>
</evidence>
<keyword evidence="1" id="KW-0805">Transcription regulation</keyword>
<evidence type="ECO:0000259" key="4">
    <source>
        <dbReference type="SMART" id="SM00421"/>
    </source>
</evidence>
<dbReference type="AlphaFoldDB" id="A0A5D0RN21"/>
<evidence type="ECO:0000256" key="1">
    <source>
        <dbReference type="ARBA" id="ARBA00023015"/>
    </source>
</evidence>
<keyword evidence="3" id="KW-0804">Transcription</keyword>
<name>A0A5D0RN21_9RHOB</name>
<dbReference type="GO" id="GO:0006355">
    <property type="term" value="P:regulation of DNA-templated transcription"/>
    <property type="evidence" value="ECO:0007669"/>
    <property type="project" value="InterPro"/>
</dbReference>